<dbReference type="GO" id="GO:0004180">
    <property type="term" value="F:carboxypeptidase activity"/>
    <property type="evidence" value="ECO:0007669"/>
    <property type="project" value="UniProtKB-KW"/>
</dbReference>
<keyword evidence="8 12" id="KW-0479">Metal-binding</keyword>
<evidence type="ECO:0000256" key="11">
    <source>
        <dbReference type="PROSITE-ProRule" id="PRU01355"/>
    </source>
</evidence>
<comment type="cofactor">
    <cofactor evidence="12">
        <name>Zn(2+)</name>
        <dbReference type="ChEBI" id="CHEBI:29105"/>
    </cofactor>
    <text evidence="12">Binds 2 Zn(2+) ions per subunit.</text>
</comment>
<reference evidence="14" key="1">
    <citation type="submission" date="2020-07" db="EMBL/GenBank/DDBJ databases">
        <title>Multicomponent nature underlies the extraordinary mechanical properties of spider dragline silk.</title>
        <authorList>
            <person name="Kono N."/>
            <person name="Nakamura H."/>
            <person name="Mori M."/>
            <person name="Yoshida Y."/>
            <person name="Ohtoshi R."/>
            <person name="Malay A.D."/>
            <person name="Moran D.A.P."/>
            <person name="Tomita M."/>
            <person name="Numata K."/>
            <person name="Arakawa K."/>
        </authorList>
    </citation>
    <scope>NUCLEOTIDE SEQUENCE</scope>
</reference>
<dbReference type="GO" id="GO:0008237">
    <property type="term" value="F:metallopeptidase activity"/>
    <property type="evidence" value="ECO:0007669"/>
    <property type="project" value="UniProtKB-KW"/>
</dbReference>
<evidence type="ECO:0000256" key="10">
    <source>
        <dbReference type="PIRSR" id="PIRSR601548-8"/>
    </source>
</evidence>
<sequence>MVGIYSKVKFCEHKNTDEECGMPYDPDVMNIMSSSTDPEERKYYWTEFREKTGKKYRNLFVKSVEQANRAAKLFGKTLNRFKNKAEFELHSYEDKNFEKNMAIQEEKLQPLYKEIHAYIRKKLIKFHKKENITKNGPIPAHLLGDMYAQVWVTIFPTVKPYPDSQGFPNVTKEMLSKKMKPIDLFIMAENFFTSIGLKKMTPYFWKYSLIERPKDGRNVDCHASAHDFYDGKDYRIKMCAVVDSPTLEVVHHEMGHIEYQMYYAHHPHMFQDSANPEPTINYLMNMALRYAVSPQYSYIVDYWRNKVYNGTIKEKELNKKYWEYRLKYQGVCPPVKRTEKDFDIGAKYHIASGVEYFRYFYANILQFQIHQILCKEADYNGPLHECNIYKKKKAGKLFEKLLKIGKSKDWKEILKIVSKNETDKLDASAMLEYFKPLMKWLKKENKKEYKGWKSEDPMSCPGTEDS</sequence>
<dbReference type="GO" id="GO:0006508">
    <property type="term" value="P:proteolysis"/>
    <property type="evidence" value="ECO:0007669"/>
    <property type="project" value="UniProtKB-KW"/>
</dbReference>
<dbReference type="GO" id="GO:0008241">
    <property type="term" value="F:peptidyl-dipeptidase activity"/>
    <property type="evidence" value="ECO:0007669"/>
    <property type="project" value="InterPro"/>
</dbReference>
<evidence type="ECO:0000256" key="1">
    <source>
        <dbReference type="ARBA" id="ARBA00008139"/>
    </source>
</evidence>
<feature type="binding site" evidence="8">
    <location>
        <position position="256"/>
    </location>
    <ligand>
        <name>Zn(2+)</name>
        <dbReference type="ChEBI" id="CHEBI:29105"/>
        <label>1</label>
        <note>catalytic</note>
    </ligand>
</feature>
<dbReference type="PANTHER" id="PTHR10514">
    <property type="entry name" value="ANGIOTENSIN-CONVERTING ENZYME"/>
    <property type="match status" value="1"/>
</dbReference>
<feature type="disulfide bond" evidence="9 11">
    <location>
        <begin position="221"/>
        <end position="239"/>
    </location>
</feature>
<comment type="similarity">
    <text evidence="1 11 12">Belongs to the peptidase M2 family.</text>
</comment>
<dbReference type="GO" id="GO:0005886">
    <property type="term" value="C:plasma membrane"/>
    <property type="evidence" value="ECO:0007669"/>
    <property type="project" value="TreeGrafter"/>
</dbReference>
<keyword evidence="12" id="KW-0121">Carboxypeptidase</keyword>
<proteinExistence type="inferred from homology"/>
<dbReference type="PRINTS" id="PR00791">
    <property type="entry name" value="PEPDIPTASEA"/>
</dbReference>
<dbReference type="PROSITE" id="PS52011">
    <property type="entry name" value="PEPTIDASE_M2"/>
    <property type="match status" value="1"/>
</dbReference>
<keyword evidence="12" id="KW-0645">Protease</keyword>
<dbReference type="CDD" id="cd06461">
    <property type="entry name" value="M2_ACE"/>
    <property type="match status" value="1"/>
</dbReference>
<evidence type="ECO:0000313" key="15">
    <source>
        <dbReference type="Proteomes" id="UP000887116"/>
    </source>
</evidence>
<feature type="binding site" evidence="10">
    <location>
        <position position="256"/>
    </location>
    <ligand>
        <name>Zn(2+)</name>
        <dbReference type="ChEBI" id="CHEBI:29105"/>
        <label>2</label>
        <note>catalytic</note>
    </ligand>
</feature>
<keyword evidence="12" id="KW-0482">Metalloprotease</keyword>
<feature type="active site" description="Proton donor 2" evidence="6">
    <location>
        <position position="349"/>
    </location>
</feature>
<keyword evidence="2" id="KW-0732">Signal</keyword>
<evidence type="ECO:0000256" key="3">
    <source>
        <dbReference type="ARBA" id="ARBA00023157"/>
    </source>
</evidence>
<dbReference type="OrthoDB" id="6431990at2759"/>
<keyword evidence="15" id="KW-1185">Reference proteome</keyword>
<feature type="active site" description="Proton acceptor 1" evidence="5">
    <location>
        <position position="253"/>
    </location>
</feature>
<dbReference type="InterPro" id="IPR001548">
    <property type="entry name" value="Peptidase_M2"/>
</dbReference>
<feature type="region of interest" description="Disordered" evidence="13">
    <location>
        <begin position="446"/>
        <end position="466"/>
    </location>
</feature>
<dbReference type="EC" id="3.4.-.-" evidence="12"/>
<dbReference type="Proteomes" id="UP000887116">
    <property type="component" value="Unassembled WGS sequence"/>
</dbReference>
<dbReference type="EMBL" id="BMAO01039115">
    <property type="protein sequence ID" value="GFR29020.1"/>
    <property type="molecule type" value="Genomic_DNA"/>
</dbReference>
<feature type="binding site" evidence="10">
    <location>
        <position position="252"/>
    </location>
    <ligand>
        <name>Zn(2+)</name>
        <dbReference type="ChEBI" id="CHEBI:29105"/>
        <label>2</label>
        <note>catalytic</note>
    </ligand>
</feature>
<dbReference type="SUPFAM" id="SSF55486">
    <property type="entry name" value="Metalloproteases ('zincins'), catalytic domain"/>
    <property type="match status" value="1"/>
</dbReference>
<evidence type="ECO:0000256" key="4">
    <source>
        <dbReference type="ARBA" id="ARBA00023180"/>
    </source>
</evidence>
<feature type="binding site" evidence="7">
    <location>
        <position position="358"/>
    </location>
    <ligand>
        <name>chloride</name>
        <dbReference type="ChEBI" id="CHEBI:17996"/>
        <label>1</label>
    </ligand>
</feature>
<feature type="active site" description="Proton donor 1" evidence="5">
    <location>
        <position position="349"/>
    </location>
</feature>
<feature type="disulfide bond" evidence="9">
    <location>
        <begin position="374"/>
        <end position="386"/>
    </location>
</feature>
<accession>A0A8X6M0R5</accession>
<evidence type="ECO:0000313" key="14">
    <source>
        <dbReference type="EMBL" id="GFR29020.1"/>
    </source>
</evidence>
<evidence type="ECO:0000256" key="2">
    <source>
        <dbReference type="ARBA" id="ARBA00022729"/>
    </source>
</evidence>
<feature type="binding site" evidence="8">
    <location>
        <position position="252"/>
    </location>
    <ligand>
        <name>Zn(2+)</name>
        <dbReference type="ChEBI" id="CHEBI:29105"/>
        <label>1</label>
        <note>catalytic</note>
    </ligand>
</feature>
<keyword evidence="3 9" id="KW-1015">Disulfide bond</keyword>
<dbReference type="PANTHER" id="PTHR10514:SF27">
    <property type="entry name" value="ANGIOTENSIN-CONVERTING ENZYME"/>
    <property type="match status" value="1"/>
</dbReference>
<evidence type="ECO:0000256" key="13">
    <source>
        <dbReference type="SAM" id="MobiDB-lite"/>
    </source>
</evidence>
<name>A0A8X6M0R5_TRICU</name>
<evidence type="ECO:0000256" key="5">
    <source>
        <dbReference type="PIRSR" id="PIRSR601548-1"/>
    </source>
</evidence>
<protein>
    <recommendedName>
        <fullName evidence="12">Angiotensin-converting enzyme</fullName>
        <ecNumber evidence="12">3.4.-.-</ecNumber>
    </recommendedName>
</protein>
<dbReference type="AlphaFoldDB" id="A0A8X6M0R5"/>
<dbReference type="Pfam" id="PF01401">
    <property type="entry name" value="Peptidase_M2"/>
    <property type="match status" value="2"/>
</dbReference>
<evidence type="ECO:0000256" key="12">
    <source>
        <dbReference type="RuleBase" id="RU361144"/>
    </source>
</evidence>
<keyword evidence="4 12" id="KW-0325">Glycoprotein</keyword>
<keyword evidence="8 12" id="KW-0862">Zinc</keyword>
<feature type="compositionally biased region" description="Basic and acidic residues" evidence="13">
    <location>
        <begin position="446"/>
        <end position="456"/>
    </location>
</feature>
<gene>
    <name evidence="14" type="primary">Ace</name>
    <name evidence="14" type="ORF">TNCT_428371</name>
</gene>
<keyword evidence="12" id="KW-0378">Hydrolase</keyword>
<comment type="caution">
    <text evidence="14">The sequence shown here is derived from an EMBL/GenBank/DDBJ whole genome shotgun (WGS) entry which is preliminary data.</text>
</comment>
<feature type="disulfide bond" evidence="9">
    <location>
        <begin position="11"/>
        <end position="20"/>
    </location>
</feature>
<evidence type="ECO:0000256" key="8">
    <source>
        <dbReference type="PIRSR" id="PIRSR601548-3"/>
    </source>
</evidence>
<evidence type="ECO:0000256" key="9">
    <source>
        <dbReference type="PIRSR" id="PIRSR601548-4"/>
    </source>
</evidence>
<feature type="binding site" evidence="7">
    <location>
        <position position="92"/>
    </location>
    <ligand>
        <name>chloride</name>
        <dbReference type="ChEBI" id="CHEBI:17996"/>
        <label>1</label>
    </ligand>
</feature>
<evidence type="ECO:0000256" key="7">
    <source>
        <dbReference type="PIRSR" id="PIRSR601548-2"/>
    </source>
</evidence>
<feature type="active site" description="Proton acceptor 2" evidence="6">
    <location>
        <position position="253"/>
    </location>
</feature>
<comment type="caution">
    <text evidence="11">Lacks conserved residue(s) required for the propagation of feature annotation.</text>
</comment>
<dbReference type="Gene3D" id="1.10.1370.30">
    <property type="match status" value="1"/>
</dbReference>
<evidence type="ECO:0000256" key="6">
    <source>
        <dbReference type="PIRSR" id="PIRSR601548-11"/>
    </source>
</evidence>
<dbReference type="GO" id="GO:0046872">
    <property type="term" value="F:metal ion binding"/>
    <property type="evidence" value="ECO:0007669"/>
    <property type="project" value="UniProtKB-KW"/>
</dbReference>
<organism evidence="14 15">
    <name type="scientific">Trichonephila clavata</name>
    <name type="common">Joro spider</name>
    <name type="synonym">Nephila clavata</name>
    <dbReference type="NCBI Taxonomy" id="2740835"/>
    <lineage>
        <taxon>Eukaryota</taxon>
        <taxon>Metazoa</taxon>
        <taxon>Ecdysozoa</taxon>
        <taxon>Arthropoda</taxon>
        <taxon>Chelicerata</taxon>
        <taxon>Arachnida</taxon>
        <taxon>Araneae</taxon>
        <taxon>Araneomorphae</taxon>
        <taxon>Entelegynae</taxon>
        <taxon>Araneoidea</taxon>
        <taxon>Nephilidae</taxon>
        <taxon>Trichonephila</taxon>
    </lineage>
</organism>